<proteinExistence type="predicted"/>
<comment type="caution">
    <text evidence="2">The sequence shown here is derived from an EMBL/GenBank/DDBJ whole genome shotgun (WGS) entry which is preliminary data.</text>
</comment>
<evidence type="ECO:0000259" key="1">
    <source>
        <dbReference type="Pfam" id="PF08808"/>
    </source>
</evidence>
<evidence type="ECO:0000313" key="2">
    <source>
        <dbReference type="EMBL" id="MBB4570176.1"/>
    </source>
</evidence>
<accession>A0A7W6ZWR1</accession>
<feature type="domain" description="RES" evidence="1">
    <location>
        <begin position="1"/>
        <end position="150"/>
    </location>
</feature>
<sequence length="155" mass="16713">MSPTSGDGAGLRGARFNPKGVSALYLSTSIEGAITEASQGFGHKIHPLTICSYEIDCEGIADLTSPDERKALGISLENMGSAWATALSEGRRPDSWGIYDKLHAKHAGVLVPSFAHRAEPAISNLVLWTWSDKFPHSVAVIDPTGRLPKDQRSWE</sequence>
<evidence type="ECO:0000313" key="3">
    <source>
        <dbReference type="Proteomes" id="UP000543836"/>
    </source>
</evidence>
<dbReference type="Pfam" id="PF08808">
    <property type="entry name" value="RES"/>
    <property type="match status" value="1"/>
</dbReference>
<name>A0A7W6ZWR1_9HYPH</name>
<dbReference type="InterPro" id="IPR014914">
    <property type="entry name" value="RES_dom"/>
</dbReference>
<dbReference type="AlphaFoldDB" id="A0A7W6ZWR1"/>
<protein>
    <submittedName>
        <fullName evidence="2">RES domain-containing protein</fullName>
    </submittedName>
</protein>
<dbReference type="Proteomes" id="UP000543836">
    <property type="component" value="Unassembled WGS sequence"/>
</dbReference>
<organism evidence="2 3">
    <name type="scientific">Rhizobium leucaenae</name>
    <dbReference type="NCBI Taxonomy" id="29450"/>
    <lineage>
        <taxon>Bacteria</taxon>
        <taxon>Pseudomonadati</taxon>
        <taxon>Pseudomonadota</taxon>
        <taxon>Alphaproteobacteria</taxon>
        <taxon>Hyphomicrobiales</taxon>
        <taxon>Rhizobiaceae</taxon>
        <taxon>Rhizobium/Agrobacterium group</taxon>
        <taxon>Rhizobium</taxon>
    </lineage>
</organism>
<gene>
    <name evidence="2" type="ORF">GGE60_004312</name>
</gene>
<keyword evidence="3" id="KW-1185">Reference proteome</keyword>
<reference evidence="2 3" key="1">
    <citation type="submission" date="2020-08" db="EMBL/GenBank/DDBJ databases">
        <title>Genomic Encyclopedia of Type Strains, Phase IV (KMG-V): Genome sequencing to study the core and pangenomes of soil and plant-associated prokaryotes.</title>
        <authorList>
            <person name="Whitman W."/>
        </authorList>
    </citation>
    <scope>NUCLEOTIDE SEQUENCE [LARGE SCALE GENOMIC DNA]</scope>
    <source>
        <strain evidence="2 3">SEMIA 492</strain>
    </source>
</reference>
<dbReference type="EMBL" id="JACIIG010000012">
    <property type="protein sequence ID" value="MBB4570176.1"/>
    <property type="molecule type" value="Genomic_DNA"/>
</dbReference>